<comment type="caution">
    <text evidence="1">The sequence shown here is derived from an EMBL/GenBank/DDBJ whole genome shotgun (WGS) entry which is preliminary data.</text>
</comment>
<organism evidence="1 2">
    <name type="scientific">Leptospira semungkisensis</name>
    <dbReference type="NCBI Taxonomy" id="2484985"/>
    <lineage>
        <taxon>Bacteria</taxon>
        <taxon>Pseudomonadati</taxon>
        <taxon>Spirochaetota</taxon>
        <taxon>Spirochaetia</taxon>
        <taxon>Leptospirales</taxon>
        <taxon>Leptospiraceae</taxon>
        <taxon>Leptospira</taxon>
    </lineage>
</organism>
<evidence type="ECO:0000313" key="1">
    <source>
        <dbReference type="EMBL" id="TGJ99781.1"/>
    </source>
</evidence>
<evidence type="ECO:0000313" key="2">
    <source>
        <dbReference type="Proteomes" id="UP000297453"/>
    </source>
</evidence>
<dbReference type="AlphaFoldDB" id="A0A4R9FM75"/>
<dbReference type="EMBL" id="RQEP01000019">
    <property type="protein sequence ID" value="TGJ99781.1"/>
    <property type="molecule type" value="Genomic_DNA"/>
</dbReference>
<proteinExistence type="predicted"/>
<gene>
    <name evidence="1" type="ORF">EHO59_17510</name>
</gene>
<name>A0A4R9FM75_9LEPT</name>
<reference evidence="1" key="1">
    <citation type="journal article" date="2019" name="PLoS Negl. Trop. Dis.">
        <title>Revisiting the worldwide diversity of Leptospira species in the environment.</title>
        <authorList>
            <person name="Vincent A.T."/>
            <person name="Schiettekatte O."/>
            <person name="Bourhy P."/>
            <person name="Veyrier F.J."/>
            <person name="Picardeau M."/>
        </authorList>
    </citation>
    <scope>NUCLEOTIDE SEQUENCE [LARGE SCALE GENOMIC DNA]</scope>
    <source>
        <strain evidence="1">SSS9</strain>
    </source>
</reference>
<keyword evidence="2" id="KW-1185">Reference proteome</keyword>
<sequence length="453" mass="51221">MDDSSLLGDGIINVKSNGRAANTTADSKSFSSQSGFYTSLYVWGRSYSQKGGVKEDAARKWYGRATFSPEFGWQGKTDRTETLVLVSPIVTYAEKDDTRLNTYRLSDGEALVSSRITISEFRFRAEGGRGFQRLDKNGFLFANLANYGEIGWEYMPWNIRGAFIGAEFQSSIAYSNRDRTEAPLRIQGGDIVWEPKKILSHLRAFHYQYSEPRQEAQRADLFRREEPFRPYGFFRYSGLEWESETFLKTKLEGSAIQVEGRRENGNGPFNSQNSRQNTNAWLATLGATWKEESYSIFLRALYATKDPTFHTDQNSNGYAGIKGDPRGYLAPFSILLLRDWNAKQDAVFSGVDSPRKPIYENSGLQYYQTGVSKEWGKGWSTTLGTGLGISYIGRGLEIIAASGWKSESGYLVAGAAYAWVRPGMDESVILDEIRRPIPTREYFRWYASAGIRF</sequence>
<dbReference type="Proteomes" id="UP000297453">
    <property type="component" value="Unassembled WGS sequence"/>
</dbReference>
<protein>
    <recommendedName>
        <fullName evidence="3">Alginate export domain-containing protein</fullName>
    </recommendedName>
</protein>
<dbReference type="OrthoDB" id="342207at2"/>
<evidence type="ECO:0008006" key="3">
    <source>
        <dbReference type="Google" id="ProtNLM"/>
    </source>
</evidence>
<accession>A0A4R9FM75</accession>